<evidence type="ECO:0000313" key="2">
    <source>
        <dbReference type="Proteomes" id="UP001148737"/>
    </source>
</evidence>
<keyword evidence="2" id="KW-1185">Reference proteome</keyword>
<dbReference type="Proteomes" id="UP001148737">
    <property type="component" value="Unassembled WGS sequence"/>
</dbReference>
<name>A0ACC1QS53_9HYPO</name>
<organism evidence="1 2">
    <name type="scientific">Lecanicillium saksenae</name>
    <dbReference type="NCBI Taxonomy" id="468837"/>
    <lineage>
        <taxon>Eukaryota</taxon>
        <taxon>Fungi</taxon>
        <taxon>Dikarya</taxon>
        <taxon>Ascomycota</taxon>
        <taxon>Pezizomycotina</taxon>
        <taxon>Sordariomycetes</taxon>
        <taxon>Hypocreomycetidae</taxon>
        <taxon>Hypocreales</taxon>
        <taxon>Cordycipitaceae</taxon>
        <taxon>Lecanicillium</taxon>
    </lineage>
</organism>
<gene>
    <name evidence="1" type="ORF">NLG97_g5539</name>
</gene>
<sequence length="146" mass="15907">MTAPRDVFLDSQKTRGVQDETYFQALGFCQGKSRGGIDDALRSGGNGTAPLHGLLAPSGVGQSYQQAAQAGYPAVTVPVGVSSDSGMPFGMVILQTAWREDQLVKWASAIEDLQLTSDTKLKRTRPTWRGYLERNVPVPFLINRKH</sequence>
<dbReference type="EMBL" id="JANAKD010000633">
    <property type="protein sequence ID" value="KAJ3491744.1"/>
    <property type="molecule type" value="Genomic_DNA"/>
</dbReference>
<comment type="caution">
    <text evidence="1">The sequence shown here is derived from an EMBL/GenBank/DDBJ whole genome shotgun (WGS) entry which is preliminary data.</text>
</comment>
<accession>A0ACC1QS53</accession>
<protein>
    <submittedName>
        <fullName evidence="1">Uncharacterized protein</fullName>
    </submittedName>
</protein>
<evidence type="ECO:0000313" key="1">
    <source>
        <dbReference type="EMBL" id="KAJ3491744.1"/>
    </source>
</evidence>
<proteinExistence type="predicted"/>
<reference evidence="1" key="1">
    <citation type="submission" date="2022-07" db="EMBL/GenBank/DDBJ databases">
        <title>Genome Sequence of Lecanicillium saksenae.</title>
        <authorList>
            <person name="Buettner E."/>
        </authorList>
    </citation>
    <scope>NUCLEOTIDE SEQUENCE</scope>
    <source>
        <strain evidence="1">VT-O1</strain>
    </source>
</reference>